<evidence type="ECO:0000313" key="3">
    <source>
        <dbReference type="EMBL" id="QFQ13385.1"/>
    </source>
</evidence>
<gene>
    <name evidence="3" type="ORF">C7Y71_010390</name>
</gene>
<dbReference type="PROSITE" id="PS50005">
    <property type="entry name" value="TPR"/>
    <property type="match status" value="1"/>
</dbReference>
<dbReference type="SUPFAM" id="SSF48452">
    <property type="entry name" value="TPR-like"/>
    <property type="match status" value="2"/>
</dbReference>
<dbReference type="Gene3D" id="1.25.40.10">
    <property type="entry name" value="Tetratricopeptide repeat domain"/>
    <property type="match status" value="2"/>
</dbReference>
<evidence type="ECO:0008006" key="5">
    <source>
        <dbReference type="Google" id="ProtNLM"/>
    </source>
</evidence>
<keyword evidence="1" id="KW-0802">TPR repeat</keyword>
<dbReference type="EMBL" id="CP033459">
    <property type="protein sequence ID" value="QFQ13385.1"/>
    <property type="molecule type" value="Genomic_DNA"/>
</dbReference>
<feature type="chain" id="PRO_5024440890" description="Tetratricopeptide repeat protein" evidence="2">
    <location>
        <begin position="25"/>
        <end position="502"/>
    </location>
</feature>
<evidence type="ECO:0000313" key="4">
    <source>
        <dbReference type="Proteomes" id="UP000249375"/>
    </source>
</evidence>
<sequence length="502" mass="57550">MRKKLIYSVIMGLVFILGSQNALGQAEYEKYVKSETPDSSILLMADEVLALEMDDAEKATKLIEKLYKKVQKKPYQMIGLSNYFLQKKSIPTAKMTAERAYKLFPEDPSVMIQLGDIYQSIRAYGKATQYYDEALSKDPENLYAMTMAAYLYKDTNPAKCVEYLQMMDKVAPSSVMVSRYLGDIYYGDSQNDKALENYVNYYKIVPHDIDNLNENSCINYVALLRMNEKYDEVETLSTELNGVFPKNTFFKRSIIDAIISTRYANLSEEDINRVIEKSDFVINNELPDTSYNYRDYAYLAEAYKAKQEYDEYIKWAEKAIQKEPRAATTLLPEIADAYSRAGNYDKAIEMCEKFIATGDTLVQPTDYFFLAGYYGNKALKLEGAEQEAALAKAEEIYDNYETMVDVDEQYRGTFMMAEYYNALQNTDKMVEYFVFALNKMGEPNDVNKAHYVRANKMLLGVETDKDSPDVASIKKYCSAILSVDPEDEFANNVNEILKQNGL</sequence>
<dbReference type="OrthoDB" id="638548at2"/>
<dbReference type="PANTHER" id="PTHR12558:SF13">
    <property type="entry name" value="CELL DIVISION CYCLE PROTEIN 27 HOMOLOG"/>
    <property type="match status" value="1"/>
</dbReference>
<dbReference type="SMART" id="SM00028">
    <property type="entry name" value="TPR"/>
    <property type="match status" value="5"/>
</dbReference>
<evidence type="ECO:0000256" key="2">
    <source>
        <dbReference type="SAM" id="SignalP"/>
    </source>
</evidence>
<dbReference type="InterPro" id="IPR019734">
    <property type="entry name" value="TPR_rpt"/>
</dbReference>
<dbReference type="Pfam" id="PF13176">
    <property type="entry name" value="TPR_7"/>
    <property type="match status" value="2"/>
</dbReference>
<proteinExistence type="predicted"/>
<reference evidence="3 4" key="1">
    <citation type="submission" date="2018-11" db="EMBL/GenBank/DDBJ databases">
        <authorList>
            <person name="Na S.W."/>
            <person name="Baik M."/>
        </authorList>
    </citation>
    <scope>NUCLEOTIDE SEQUENCE [LARGE SCALE GENOMIC DNA]</scope>
    <source>
        <strain evidence="3 4">E39</strain>
    </source>
</reference>
<organism evidence="3 4">
    <name type="scientific">Pseudoprevotella muciniphila</name>
    <dbReference type="NCBI Taxonomy" id="2133944"/>
    <lineage>
        <taxon>Bacteria</taxon>
        <taxon>Pseudomonadati</taxon>
        <taxon>Bacteroidota</taxon>
        <taxon>Bacteroidia</taxon>
        <taxon>Bacteroidales</taxon>
        <taxon>Prevotellaceae</taxon>
        <taxon>Pseudoprevotella</taxon>
    </lineage>
</organism>
<keyword evidence="2" id="KW-0732">Signal</keyword>
<dbReference type="PANTHER" id="PTHR12558">
    <property type="entry name" value="CELL DIVISION CYCLE 16,23,27"/>
    <property type="match status" value="1"/>
</dbReference>
<keyword evidence="4" id="KW-1185">Reference proteome</keyword>
<dbReference type="KEGG" id="alq:C7Y71_010390"/>
<feature type="repeat" description="TPR" evidence="1">
    <location>
        <begin position="108"/>
        <end position="141"/>
    </location>
</feature>
<feature type="signal peptide" evidence="2">
    <location>
        <begin position="1"/>
        <end position="24"/>
    </location>
</feature>
<dbReference type="RefSeq" id="WP_111897616.1">
    <property type="nucleotide sequence ID" value="NZ_CP033459.1"/>
</dbReference>
<evidence type="ECO:0000256" key="1">
    <source>
        <dbReference type="PROSITE-ProRule" id="PRU00339"/>
    </source>
</evidence>
<dbReference type="InterPro" id="IPR011990">
    <property type="entry name" value="TPR-like_helical_dom_sf"/>
</dbReference>
<protein>
    <recommendedName>
        <fullName evidence="5">Tetratricopeptide repeat protein</fullName>
    </recommendedName>
</protein>
<dbReference type="Proteomes" id="UP000249375">
    <property type="component" value="Chromosome"/>
</dbReference>
<name>A0A5P8E8N5_9BACT</name>
<accession>A0A5P8E8N5</accession>
<dbReference type="AlphaFoldDB" id="A0A5P8E8N5"/>